<reference evidence="2 3" key="1">
    <citation type="submission" date="2014-02" db="EMBL/GenBank/DDBJ databases">
        <title>The Genome Sequence of Trichophyton interdigitale MR816.</title>
        <authorList>
            <consortium name="The Broad Institute Genomics Platform"/>
            <person name="Cuomo C.A."/>
            <person name="White T.C."/>
            <person name="Graser Y."/>
            <person name="Martinez-Rossi N."/>
            <person name="Heitman J."/>
            <person name="Young S.K."/>
            <person name="Zeng Q."/>
            <person name="Gargeya S."/>
            <person name="Abouelleil A."/>
            <person name="Alvarado L."/>
            <person name="Chapman S.B."/>
            <person name="Gainer-Dewar J."/>
            <person name="Goldberg J."/>
            <person name="Griggs A."/>
            <person name="Gujja S."/>
            <person name="Hansen M."/>
            <person name="Howarth C."/>
            <person name="Imamovic A."/>
            <person name="Larimer J."/>
            <person name="Martinez D."/>
            <person name="Murphy C."/>
            <person name="Pearson M.D."/>
            <person name="Persinoti G."/>
            <person name="Poon T."/>
            <person name="Priest M."/>
            <person name="Roberts A.D."/>
            <person name="Saif S."/>
            <person name="Shea T.D."/>
            <person name="Sykes S.N."/>
            <person name="Wortman J."/>
            <person name="Nusbaum C."/>
            <person name="Birren B."/>
        </authorList>
    </citation>
    <scope>NUCLEOTIDE SEQUENCE [LARGE SCALE GENOMIC DNA]</scope>
    <source>
        <strain evidence="2 3">MR816</strain>
    </source>
</reference>
<feature type="region of interest" description="Disordered" evidence="1">
    <location>
        <begin position="1"/>
        <end position="46"/>
    </location>
</feature>
<dbReference type="AlphaFoldDB" id="A0A059IYB0"/>
<comment type="caution">
    <text evidence="2">The sequence shown here is derived from an EMBL/GenBank/DDBJ whole genome shotgun (WGS) entry which is preliminary data.</text>
</comment>
<name>A0A059IYB0_TRIIM</name>
<dbReference type="Proteomes" id="UP000024533">
    <property type="component" value="Unassembled WGS sequence"/>
</dbReference>
<dbReference type="OrthoDB" id="4174143at2759"/>
<dbReference type="EMBL" id="AOKY01000757">
    <property type="protein sequence ID" value="KDB20590.1"/>
    <property type="molecule type" value="Genomic_DNA"/>
</dbReference>
<organism evidence="2 3">
    <name type="scientific">Trichophyton interdigitale (strain MR816)</name>
    <dbReference type="NCBI Taxonomy" id="1215338"/>
    <lineage>
        <taxon>Eukaryota</taxon>
        <taxon>Fungi</taxon>
        <taxon>Dikarya</taxon>
        <taxon>Ascomycota</taxon>
        <taxon>Pezizomycotina</taxon>
        <taxon>Eurotiomycetes</taxon>
        <taxon>Eurotiomycetidae</taxon>
        <taxon>Onygenales</taxon>
        <taxon>Arthrodermataceae</taxon>
        <taxon>Trichophyton</taxon>
    </lineage>
</organism>
<accession>A0A059IYB0</accession>
<dbReference type="OMA" id="NCEEPDQ"/>
<evidence type="ECO:0000313" key="2">
    <source>
        <dbReference type="EMBL" id="KDB20590.1"/>
    </source>
</evidence>
<protein>
    <submittedName>
        <fullName evidence="2">Uncharacterized protein</fullName>
    </submittedName>
</protein>
<gene>
    <name evidence="2" type="ORF">H109_07463</name>
</gene>
<proteinExistence type="predicted"/>
<dbReference type="HOGENOM" id="CLU_2706590_0_0_1"/>
<evidence type="ECO:0000313" key="3">
    <source>
        <dbReference type="Proteomes" id="UP000024533"/>
    </source>
</evidence>
<keyword evidence="3" id="KW-1185">Reference proteome</keyword>
<sequence length="73" mass="7943">MAENCEEPDQYGSMSLDPPDGPEYSASGRYSEDIKESDSIMEESGSDTIGRSALGVRILLEVYRPVLQSPNAT</sequence>
<evidence type="ECO:0000256" key="1">
    <source>
        <dbReference type="SAM" id="MobiDB-lite"/>
    </source>
</evidence>